<name>A0A0C3HIX2_OIDMZ</name>
<reference evidence="7 8" key="1">
    <citation type="submission" date="2014-04" db="EMBL/GenBank/DDBJ databases">
        <authorList>
            <consortium name="DOE Joint Genome Institute"/>
            <person name="Kuo A."/>
            <person name="Martino E."/>
            <person name="Perotto S."/>
            <person name="Kohler A."/>
            <person name="Nagy L.G."/>
            <person name="Floudas D."/>
            <person name="Copeland A."/>
            <person name="Barry K.W."/>
            <person name="Cichocki N."/>
            <person name="Veneault-Fourrey C."/>
            <person name="LaButti K."/>
            <person name="Lindquist E.A."/>
            <person name="Lipzen A."/>
            <person name="Lundell T."/>
            <person name="Morin E."/>
            <person name="Murat C."/>
            <person name="Sun H."/>
            <person name="Tunlid A."/>
            <person name="Henrissat B."/>
            <person name="Grigoriev I.V."/>
            <person name="Hibbett D.S."/>
            <person name="Martin F."/>
            <person name="Nordberg H.P."/>
            <person name="Cantor M.N."/>
            <person name="Hua S.X."/>
        </authorList>
    </citation>
    <scope>NUCLEOTIDE SEQUENCE [LARGE SCALE GENOMIC DNA]</scope>
    <source>
        <strain evidence="7 8">Zn</strain>
    </source>
</reference>
<dbReference type="PANTHER" id="PTHR24058">
    <property type="entry name" value="DUAL SPECIFICITY PROTEIN KINASE"/>
    <property type="match status" value="1"/>
</dbReference>
<dbReference type="HOGENOM" id="CLU_1008644_0_0_1"/>
<feature type="domain" description="Protein kinase" evidence="6">
    <location>
        <begin position="8"/>
        <end position="276"/>
    </location>
</feature>
<evidence type="ECO:0000256" key="5">
    <source>
        <dbReference type="ARBA" id="ARBA00022840"/>
    </source>
</evidence>
<keyword evidence="8" id="KW-1185">Reference proteome</keyword>
<dbReference type="OrthoDB" id="5979581at2759"/>
<sequence length="276" mass="31157">MSSTATPFEEEREVGFEKFYLMTLGEVINEYTNKYAALEIYAHDLVAEDQIDNGTAIYKHLSTAGNLDHPGKMYVRTIQDSFFATSRAGNPHHSLVHEVLSNDILSLRYTRPDRKLPEAMLRQFLIHLLLALDFLHNIKEENILLGLVDSSTVKQLDTEEIATSSLYKSVNGYNLYKSASFGQHCHDIQPDPYWAPEVILEMPWGYAVDIWNVGVTVWEMFENRRMFDVLDPETGEYGNRFHLLVLLVFGDLLPSSSSSEASAAPSTPMTEATGSV</sequence>
<protein>
    <recommendedName>
        <fullName evidence="6">Protein kinase domain-containing protein</fullName>
    </recommendedName>
</protein>
<keyword evidence="1" id="KW-0723">Serine/threonine-protein kinase</keyword>
<evidence type="ECO:0000259" key="6">
    <source>
        <dbReference type="PROSITE" id="PS50011"/>
    </source>
</evidence>
<evidence type="ECO:0000256" key="4">
    <source>
        <dbReference type="ARBA" id="ARBA00022777"/>
    </source>
</evidence>
<dbReference type="AlphaFoldDB" id="A0A0C3HIX2"/>
<organism evidence="7 8">
    <name type="scientific">Oidiodendron maius (strain Zn)</name>
    <dbReference type="NCBI Taxonomy" id="913774"/>
    <lineage>
        <taxon>Eukaryota</taxon>
        <taxon>Fungi</taxon>
        <taxon>Dikarya</taxon>
        <taxon>Ascomycota</taxon>
        <taxon>Pezizomycotina</taxon>
        <taxon>Leotiomycetes</taxon>
        <taxon>Leotiomycetes incertae sedis</taxon>
        <taxon>Myxotrichaceae</taxon>
        <taxon>Oidiodendron</taxon>
    </lineage>
</organism>
<evidence type="ECO:0000256" key="2">
    <source>
        <dbReference type="ARBA" id="ARBA00022679"/>
    </source>
</evidence>
<evidence type="ECO:0000313" key="8">
    <source>
        <dbReference type="Proteomes" id="UP000054321"/>
    </source>
</evidence>
<dbReference type="Pfam" id="PF00069">
    <property type="entry name" value="Pkinase"/>
    <property type="match status" value="1"/>
</dbReference>
<dbReference type="InterPro" id="IPR050494">
    <property type="entry name" value="Ser_Thr_dual-spec_kinase"/>
</dbReference>
<dbReference type="GO" id="GO:0004674">
    <property type="term" value="F:protein serine/threonine kinase activity"/>
    <property type="evidence" value="ECO:0007669"/>
    <property type="project" value="UniProtKB-KW"/>
</dbReference>
<keyword evidence="3" id="KW-0547">Nucleotide-binding</keyword>
<dbReference type="SUPFAM" id="SSF56112">
    <property type="entry name" value="Protein kinase-like (PK-like)"/>
    <property type="match status" value="1"/>
</dbReference>
<dbReference type="GO" id="GO:0005524">
    <property type="term" value="F:ATP binding"/>
    <property type="evidence" value="ECO:0007669"/>
    <property type="project" value="UniProtKB-KW"/>
</dbReference>
<gene>
    <name evidence="7" type="ORF">OIDMADRAFT_48011</name>
</gene>
<evidence type="ECO:0000256" key="3">
    <source>
        <dbReference type="ARBA" id="ARBA00022741"/>
    </source>
</evidence>
<dbReference type="Gene3D" id="3.30.200.20">
    <property type="entry name" value="Phosphorylase Kinase, domain 1"/>
    <property type="match status" value="1"/>
</dbReference>
<dbReference type="Gene3D" id="1.10.510.10">
    <property type="entry name" value="Transferase(Phosphotransferase) domain 1"/>
    <property type="match status" value="1"/>
</dbReference>
<evidence type="ECO:0000313" key="7">
    <source>
        <dbReference type="EMBL" id="KIN08136.1"/>
    </source>
</evidence>
<reference evidence="8" key="2">
    <citation type="submission" date="2015-01" db="EMBL/GenBank/DDBJ databases">
        <title>Evolutionary Origins and Diversification of the Mycorrhizal Mutualists.</title>
        <authorList>
            <consortium name="DOE Joint Genome Institute"/>
            <consortium name="Mycorrhizal Genomics Consortium"/>
            <person name="Kohler A."/>
            <person name="Kuo A."/>
            <person name="Nagy L.G."/>
            <person name="Floudas D."/>
            <person name="Copeland A."/>
            <person name="Barry K.W."/>
            <person name="Cichocki N."/>
            <person name="Veneault-Fourrey C."/>
            <person name="LaButti K."/>
            <person name="Lindquist E.A."/>
            <person name="Lipzen A."/>
            <person name="Lundell T."/>
            <person name="Morin E."/>
            <person name="Murat C."/>
            <person name="Riley R."/>
            <person name="Ohm R."/>
            <person name="Sun H."/>
            <person name="Tunlid A."/>
            <person name="Henrissat B."/>
            <person name="Grigoriev I.V."/>
            <person name="Hibbett D.S."/>
            <person name="Martin F."/>
        </authorList>
    </citation>
    <scope>NUCLEOTIDE SEQUENCE [LARGE SCALE GENOMIC DNA]</scope>
    <source>
        <strain evidence="8">Zn</strain>
    </source>
</reference>
<dbReference type="STRING" id="913774.A0A0C3HIX2"/>
<dbReference type="Proteomes" id="UP000054321">
    <property type="component" value="Unassembled WGS sequence"/>
</dbReference>
<keyword evidence="5" id="KW-0067">ATP-binding</keyword>
<dbReference type="EMBL" id="KN832870">
    <property type="protein sequence ID" value="KIN08136.1"/>
    <property type="molecule type" value="Genomic_DNA"/>
</dbReference>
<evidence type="ECO:0000256" key="1">
    <source>
        <dbReference type="ARBA" id="ARBA00022527"/>
    </source>
</evidence>
<dbReference type="InterPro" id="IPR000719">
    <property type="entry name" value="Prot_kinase_dom"/>
</dbReference>
<keyword evidence="4" id="KW-0418">Kinase</keyword>
<dbReference type="SMART" id="SM00220">
    <property type="entry name" value="S_TKc"/>
    <property type="match status" value="1"/>
</dbReference>
<keyword evidence="2" id="KW-0808">Transferase</keyword>
<dbReference type="InterPro" id="IPR011009">
    <property type="entry name" value="Kinase-like_dom_sf"/>
</dbReference>
<proteinExistence type="predicted"/>
<dbReference type="InParanoid" id="A0A0C3HIX2"/>
<dbReference type="PROSITE" id="PS50011">
    <property type="entry name" value="PROTEIN_KINASE_DOM"/>
    <property type="match status" value="1"/>
</dbReference>
<accession>A0A0C3HIX2</accession>